<accession>A0AAV7W7L5</accession>
<dbReference type="AlphaFoldDB" id="A0AAV7W7L5"/>
<comment type="caution">
    <text evidence="2">The sequence shown here is derived from an EMBL/GenBank/DDBJ whole genome shotgun (WGS) entry which is preliminary data.</text>
</comment>
<organism evidence="2 3">
    <name type="scientific">Pleurodeles waltl</name>
    <name type="common">Iberian ribbed newt</name>
    <dbReference type="NCBI Taxonomy" id="8319"/>
    <lineage>
        <taxon>Eukaryota</taxon>
        <taxon>Metazoa</taxon>
        <taxon>Chordata</taxon>
        <taxon>Craniata</taxon>
        <taxon>Vertebrata</taxon>
        <taxon>Euteleostomi</taxon>
        <taxon>Amphibia</taxon>
        <taxon>Batrachia</taxon>
        <taxon>Caudata</taxon>
        <taxon>Salamandroidea</taxon>
        <taxon>Salamandridae</taxon>
        <taxon>Pleurodelinae</taxon>
        <taxon>Pleurodeles</taxon>
    </lineage>
</organism>
<dbReference type="Proteomes" id="UP001066276">
    <property type="component" value="Chromosome 1_2"/>
</dbReference>
<keyword evidence="3" id="KW-1185">Reference proteome</keyword>
<proteinExistence type="predicted"/>
<protein>
    <submittedName>
        <fullName evidence="2">Uncharacterized protein</fullName>
    </submittedName>
</protein>
<dbReference type="EMBL" id="JANPWB010000002">
    <property type="protein sequence ID" value="KAJ1209990.1"/>
    <property type="molecule type" value="Genomic_DNA"/>
</dbReference>
<sequence>MSAVHVHTTIKMAPEKRLRKLMLSLQPICDFLLLKTKKPWAHCEQDFSPLVMRAGSCEDTGSMRKTAHWGKRRTEIKSSRETTAPSFDGRVLRPSPLERSGMTTAAESSTHNHRT</sequence>
<evidence type="ECO:0000313" key="3">
    <source>
        <dbReference type="Proteomes" id="UP001066276"/>
    </source>
</evidence>
<evidence type="ECO:0000256" key="1">
    <source>
        <dbReference type="SAM" id="MobiDB-lite"/>
    </source>
</evidence>
<evidence type="ECO:0000313" key="2">
    <source>
        <dbReference type="EMBL" id="KAJ1209990.1"/>
    </source>
</evidence>
<feature type="region of interest" description="Disordered" evidence="1">
    <location>
        <begin position="59"/>
        <end position="115"/>
    </location>
</feature>
<name>A0AAV7W7L5_PLEWA</name>
<gene>
    <name evidence="2" type="ORF">NDU88_005359</name>
</gene>
<reference evidence="2" key="1">
    <citation type="journal article" date="2022" name="bioRxiv">
        <title>Sequencing and chromosome-scale assembly of the giantPleurodeles waltlgenome.</title>
        <authorList>
            <person name="Brown T."/>
            <person name="Elewa A."/>
            <person name="Iarovenko S."/>
            <person name="Subramanian E."/>
            <person name="Araus A.J."/>
            <person name="Petzold A."/>
            <person name="Susuki M."/>
            <person name="Suzuki K.-i.T."/>
            <person name="Hayashi T."/>
            <person name="Toyoda A."/>
            <person name="Oliveira C."/>
            <person name="Osipova E."/>
            <person name="Leigh N.D."/>
            <person name="Simon A."/>
            <person name="Yun M.H."/>
        </authorList>
    </citation>
    <scope>NUCLEOTIDE SEQUENCE</scope>
    <source>
        <strain evidence="2">20211129_DDA</strain>
        <tissue evidence="2">Liver</tissue>
    </source>
</reference>